<feature type="compositionally biased region" description="Polar residues" evidence="3">
    <location>
        <begin position="256"/>
        <end position="265"/>
    </location>
</feature>
<dbReference type="GO" id="GO:0030288">
    <property type="term" value="C:outer membrane-bounded periplasmic space"/>
    <property type="evidence" value="ECO:0007669"/>
    <property type="project" value="TreeGrafter"/>
</dbReference>
<dbReference type="PANTHER" id="PTHR32282:SF34">
    <property type="entry name" value="PENICILLIN-BINDING PROTEIN 1A"/>
    <property type="match status" value="1"/>
</dbReference>
<reference evidence="5" key="1">
    <citation type="submission" date="2024-06" db="EMBL/GenBank/DDBJ databases">
        <authorList>
            <consortium name="consrtm"/>
            <person name="Uemura M."/>
            <person name="Terahara T."/>
        </authorList>
    </citation>
    <scope>NUCLEOTIDE SEQUENCE</scope>
    <source>
        <strain evidence="5">KM77-8</strain>
    </source>
</reference>
<dbReference type="GO" id="GO:0008955">
    <property type="term" value="F:peptidoglycan glycosyltransferase activity"/>
    <property type="evidence" value="ECO:0007669"/>
    <property type="project" value="TreeGrafter"/>
</dbReference>
<organism evidence="5">
    <name type="scientific">Streptomyces haneummycinicus</name>
    <dbReference type="NCBI Taxonomy" id="3074435"/>
    <lineage>
        <taxon>Bacteria</taxon>
        <taxon>Bacillati</taxon>
        <taxon>Actinomycetota</taxon>
        <taxon>Actinomycetes</taxon>
        <taxon>Kitasatosporales</taxon>
        <taxon>Streptomycetaceae</taxon>
        <taxon>Streptomyces</taxon>
    </lineage>
</organism>
<dbReference type="Gene3D" id="3.40.710.10">
    <property type="entry name" value="DD-peptidase/beta-lactamase superfamily"/>
    <property type="match status" value="1"/>
</dbReference>
<dbReference type="InterPro" id="IPR001460">
    <property type="entry name" value="PCN-bd_Tpept"/>
</dbReference>
<keyword evidence="1" id="KW-0328">Glycosyltransferase</keyword>
<feature type="region of interest" description="Disordered" evidence="3">
    <location>
        <begin position="96"/>
        <end position="131"/>
    </location>
</feature>
<dbReference type="EMBL" id="AP035768">
    <property type="protein sequence ID" value="BFO21887.1"/>
    <property type="molecule type" value="Genomic_DNA"/>
</dbReference>
<dbReference type="SUPFAM" id="SSF56601">
    <property type="entry name" value="beta-lactamase/transpeptidase-like"/>
    <property type="match status" value="1"/>
</dbReference>
<accession>A0AAT9HW40</accession>
<dbReference type="InterPro" id="IPR012338">
    <property type="entry name" value="Beta-lactam/transpept-like"/>
</dbReference>
<evidence type="ECO:0000256" key="3">
    <source>
        <dbReference type="SAM" id="MobiDB-lite"/>
    </source>
</evidence>
<feature type="region of interest" description="Disordered" evidence="3">
    <location>
        <begin position="144"/>
        <end position="265"/>
    </location>
</feature>
<evidence type="ECO:0000259" key="4">
    <source>
        <dbReference type="Pfam" id="PF00905"/>
    </source>
</evidence>
<sequence>MATASVLDMAEAYATLANHGKHGDYTMIEKITRNGKAVELPERHTRQAVSRQAADTTTSVLRGVVENGTATAAQTAGRPAAGKTGTAEEDTAAWFAGYTPTSPPSSPSWARTPSPPATNPSTAPWVSPDQRWRRPAEIWGQYTREALDGVPVTPFSLRLQPGAWKTQPPPSDSSNSPSSSGEPDDSGDGGSEAPDGTDTGTGTGTGTGTDEEVSDGQNEPESPRRQTDDGGTTTGETGEGGANGDENPVSDGLTGALTQGTRWDD</sequence>
<dbReference type="PANTHER" id="PTHR32282">
    <property type="entry name" value="BINDING PROTEIN TRANSPEPTIDASE, PUTATIVE-RELATED"/>
    <property type="match status" value="1"/>
</dbReference>
<protein>
    <recommendedName>
        <fullName evidence="4">Penicillin-binding protein transpeptidase domain-containing protein</fullName>
    </recommendedName>
</protein>
<gene>
    <name evidence="5" type="ORF">SHKM778_82750</name>
</gene>
<dbReference type="AlphaFoldDB" id="A0AAT9HW40"/>
<name>A0AAT9HW40_9ACTN</name>
<dbReference type="InterPro" id="IPR050396">
    <property type="entry name" value="Glycosyltr_51/Transpeptidase"/>
</dbReference>
<dbReference type="GO" id="GO:0008658">
    <property type="term" value="F:penicillin binding"/>
    <property type="evidence" value="ECO:0007669"/>
    <property type="project" value="InterPro"/>
</dbReference>
<feature type="domain" description="Penicillin-binding protein transpeptidase" evidence="4">
    <location>
        <begin position="3"/>
        <end position="103"/>
    </location>
</feature>
<dbReference type="GO" id="GO:0009252">
    <property type="term" value="P:peptidoglycan biosynthetic process"/>
    <property type="evidence" value="ECO:0007669"/>
    <property type="project" value="TreeGrafter"/>
</dbReference>
<evidence type="ECO:0000256" key="2">
    <source>
        <dbReference type="ARBA" id="ARBA00022679"/>
    </source>
</evidence>
<reference evidence="5" key="2">
    <citation type="submission" date="2024-07" db="EMBL/GenBank/DDBJ databases">
        <title>Streptomyces haneummycinica sp. nov., a new antibiotic-producing actinobacterium isolated from marine sediment.</title>
        <authorList>
            <person name="Uemura M."/>
            <person name="Hamada M."/>
            <person name="Hirano S."/>
            <person name="Kobayashi K."/>
            <person name="Ohshiro T."/>
            <person name="Kobayashi T."/>
            <person name="Terahara T."/>
        </authorList>
    </citation>
    <scope>NUCLEOTIDE SEQUENCE</scope>
    <source>
        <strain evidence="5">KM77-8</strain>
    </source>
</reference>
<keyword evidence="2" id="KW-0808">Transferase</keyword>
<feature type="compositionally biased region" description="Low complexity" evidence="3">
    <location>
        <begin position="172"/>
        <end position="181"/>
    </location>
</feature>
<evidence type="ECO:0000256" key="1">
    <source>
        <dbReference type="ARBA" id="ARBA00022676"/>
    </source>
</evidence>
<evidence type="ECO:0000313" key="5">
    <source>
        <dbReference type="EMBL" id="BFO21887.1"/>
    </source>
</evidence>
<dbReference type="Pfam" id="PF00905">
    <property type="entry name" value="Transpeptidase"/>
    <property type="match status" value="1"/>
</dbReference>
<proteinExistence type="predicted"/>